<dbReference type="CDD" id="cd00088">
    <property type="entry name" value="HPT"/>
    <property type="match status" value="1"/>
</dbReference>
<keyword evidence="2" id="KW-0597">Phosphoprotein</keyword>
<dbReference type="InterPro" id="IPR051315">
    <property type="entry name" value="Bact_Chemotaxis_CheA"/>
</dbReference>
<dbReference type="SUPFAM" id="SSF47226">
    <property type="entry name" value="Histidine-containing phosphotransfer domain, HPT domain"/>
    <property type="match status" value="1"/>
</dbReference>
<dbReference type="Pfam" id="PF01627">
    <property type="entry name" value="Hpt"/>
    <property type="match status" value="1"/>
</dbReference>
<proteinExistence type="predicted"/>
<evidence type="ECO:0000259" key="3">
    <source>
        <dbReference type="PROSITE" id="PS50894"/>
    </source>
</evidence>
<dbReference type="RefSeq" id="WP_339891973.1">
    <property type="nucleotide sequence ID" value="NZ_CAXBCE010000035.1"/>
</dbReference>
<dbReference type="PANTHER" id="PTHR43395">
    <property type="entry name" value="SENSOR HISTIDINE KINASE CHEA"/>
    <property type="match status" value="1"/>
</dbReference>
<organism evidence="4 5">
    <name type="scientific">Neptuniibacter pectenicola</name>
    <dbReference type="NCBI Taxonomy" id="1806669"/>
    <lineage>
        <taxon>Bacteria</taxon>
        <taxon>Pseudomonadati</taxon>
        <taxon>Pseudomonadota</taxon>
        <taxon>Gammaproteobacteria</taxon>
        <taxon>Oceanospirillales</taxon>
        <taxon>Oceanospirillaceae</taxon>
        <taxon>Neptuniibacter</taxon>
    </lineage>
</organism>
<accession>A0ABU9TUT7</accession>
<dbReference type="PROSITE" id="PS50894">
    <property type="entry name" value="HPT"/>
    <property type="match status" value="1"/>
</dbReference>
<keyword evidence="1" id="KW-0902">Two-component regulatory system</keyword>
<dbReference type="Gene3D" id="1.10.3210.10">
    <property type="entry name" value="Hypothetical protein af1432"/>
    <property type="match status" value="1"/>
</dbReference>
<protein>
    <submittedName>
        <fullName evidence="4">Hpt domain-containing protein</fullName>
    </submittedName>
</protein>
<reference evidence="4 5" key="1">
    <citation type="submission" date="2024-03" db="EMBL/GenBank/DDBJ databases">
        <title>Community enrichment and isolation of bacterial strains for fucoidan degradation.</title>
        <authorList>
            <person name="Sichert A."/>
        </authorList>
    </citation>
    <scope>NUCLEOTIDE SEQUENCE [LARGE SCALE GENOMIC DNA]</scope>
    <source>
        <strain evidence="4 5">AS76</strain>
    </source>
</reference>
<evidence type="ECO:0000256" key="2">
    <source>
        <dbReference type="PROSITE-ProRule" id="PRU00110"/>
    </source>
</evidence>
<gene>
    <name evidence="4" type="ORF">WNY58_13865</name>
</gene>
<evidence type="ECO:0000256" key="1">
    <source>
        <dbReference type="ARBA" id="ARBA00023012"/>
    </source>
</evidence>
<sequence>MTAPTIDTFKSLDLELQREFYSCFKEAMEELERCFSVLDQQYDQEVINEMFRAVHSVKGNSQMVFLDGIADVCHRLEDLVDQIRKGTCLYTPPQGEFMTFVFARLEQLIAEVMSTGSTSDIHVEVLLKAVTHVCDAPMSMRDRVIQTTLESLSGILTGSSGSSTQVLERLAQQVTPVEVESIPAPKDRFDALGFMALVAKQVRGQSIQQPGDQDKLLGLCFKLNELMAKPVADDQLRAAFYFQALGARFVSSPVFDIPLRCEPWEKAKALEQLTFASGFLRLSDQWCEAADIVEQSHERYDGLGPLGLTAEQINKGSMIIALIRYYQQCFHKAKKDQKTKIAVSKALGRINSEKGYRFSPEVVTLFNQMVHGDLLGGSW</sequence>
<evidence type="ECO:0000313" key="5">
    <source>
        <dbReference type="Proteomes" id="UP001449225"/>
    </source>
</evidence>
<dbReference type="InterPro" id="IPR008207">
    <property type="entry name" value="Sig_transdc_His_kin_Hpt_dom"/>
</dbReference>
<feature type="modified residue" description="Phosphohistidine" evidence="2">
    <location>
        <position position="55"/>
    </location>
</feature>
<dbReference type="PANTHER" id="PTHR43395:SF10">
    <property type="entry name" value="CHEMOTAXIS PROTEIN CHEA"/>
    <property type="match status" value="1"/>
</dbReference>
<dbReference type="InterPro" id="IPR036641">
    <property type="entry name" value="HPT_dom_sf"/>
</dbReference>
<dbReference type="SMART" id="SM00073">
    <property type="entry name" value="HPT"/>
    <property type="match status" value="1"/>
</dbReference>
<keyword evidence="5" id="KW-1185">Reference proteome</keyword>
<name>A0ABU9TUT7_9GAMM</name>
<feature type="domain" description="HPt" evidence="3">
    <location>
        <begin position="13"/>
        <end position="115"/>
    </location>
</feature>
<dbReference type="Gene3D" id="1.20.120.160">
    <property type="entry name" value="HPT domain"/>
    <property type="match status" value="1"/>
</dbReference>
<dbReference type="EMBL" id="JBBMRA010000015">
    <property type="protein sequence ID" value="MEM5537478.1"/>
    <property type="molecule type" value="Genomic_DNA"/>
</dbReference>
<dbReference type="Proteomes" id="UP001449225">
    <property type="component" value="Unassembled WGS sequence"/>
</dbReference>
<evidence type="ECO:0000313" key="4">
    <source>
        <dbReference type="EMBL" id="MEM5537478.1"/>
    </source>
</evidence>
<comment type="caution">
    <text evidence="4">The sequence shown here is derived from an EMBL/GenBank/DDBJ whole genome shotgun (WGS) entry which is preliminary data.</text>
</comment>